<dbReference type="InterPro" id="IPR000595">
    <property type="entry name" value="cNMP-bd_dom"/>
</dbReference>
<gene>
    <name evidence="15" type="ORF">Esi_0156_0039</name>
</gene>
<sequence>MGCVHSSKVQGEGPGQDVKKDKDAPGVENVAAASNDTLEAQSTEGDLHKRMVSSKAVEVMKVRTDNGGSFTVRYAFASQRGYYPDEPNKANQDSFIVVPNFCRDPESLFCGVFDGHGGTGDLCSNFTAQKLPKELESSLKLQGNYSSLDEDAIKEASKRAHVSTNEQLHATDFDDTLSGTTAISILLKGDTLFVANVGDSRAIICSKPPGEESTVRPLSVDQTPFRKDERTRIKQAGGHVLTIDQIEGLEPIHENWDTNLGDELDEIGDPPRVWLTSLDQPGCAFTRSLGDSIGETVGVYAEPEQLVVNVTKHDKFIVIASDGVFEFITSNKVMEAVERFTDPLSAAKHIVQDAFRTWLRYEVRTDDITIIVMFIEDFQEGDLLEEGMTTPKVRRQTATFIGESVRPVRRYFSKEAKSRLIREGRARDQDEETFDVAANEVPKTKEEVDTILAIVKDIFLFQHLSEKQIADVVRVISREHVEKGEAVIKQGDEGDKFYIVDAGEFDVSVTDHNGVDSVISHISLPGVSFGELSLMYGKPRTATVTCVHDGWLWCLERKAFRGILVDRMTHDNTVKILRKVKTLKPLSTLKLQQLISLMEEESFVDEQYIASEGEMGDRFFIIVLGKGSFVSRGQTRVLSLRRSTMEARLGPLQSEIDQAGVRMAKGEAMKEKNDTLVASLQGTTAADIRLRAWAVQLGAASFVGQYEHLKAKATFAVKTSLKRGLVEEGQEATVIAESRLLANFSKPNPFVPTQLLTLQDAKCVYSVYRHSVICDLVCLLEHGPFAEVTARFYAACVKSAIVFLHDEGFIHRNVTPHCVYITDKGYCQLADLTCAKKMDGNKAYTMVGDPHYMAPEQISGQGYGYGVDYWSIGILLFAMLHVETPFAQHTSETQVYTSIASFKPESLPFDDTVSQPAQEVVRSFLQPKQDERLGSGGGAALTEHPFFKGIDWDQLERGTLPPPLLGKDIAEQIGDRSDPQFESEFLNGSQDSEDRKDTKGGDAAFDALFKAF</sequence>
<dbReference type="InterPro" id="IPR011009">
    <property type="entry name" value="Kinase-like_dom_sf"/>
</dbReference>
<dbReference type="GO" id="GO:0004692">
    <property type="term" value="F:cGMP-dependent protein kinase activity"/>
    <property type="evidence" value="ECO:0007669"/>
    <property type="project" value="UniProtKB-EC"/>
</dbReference>
<comment type="catalytic activity">
    <reaction evidence="8">
        <text>L-threonyl-[protein] + ATP = O-phospho-L-threonyl-[protein] + ADP + H(+)</text>
        <dbReference type="Rhea" id="RHEA:46608"/>
        <dbReference type="Rhea" id="RHEA-COMP:11060"/>
        <dbReference type="Rhea" id="RHEA-COMP:11605"/>
        <dbReference type="ChEBI" id="CHEBI:15378"/>
        <dbReference type="ChEBI" id="CHEBI:30013"/>
        <dbReference type="ChEBI" id="CHEBI:30616"/>
        <dbReference type="ChEBI" id="CHEBI:61977"/>
        <dbReference type="ChEBI" id="CHEBI:456216"/>
        <dbReference type="EC" id="2.7.11.12"/>
    </reaction>
</comment>
<dbReference type="PROSITE" id="PS51285">
    <property type="entry name" value="AGC_KINASE_CTER"/>
    <property type="match status" value="1"/>
</dbReference>
<evidence type="ECO:0000256" key="9">
    <source>
        <dbReference type="ARBA" id="ARBA00047462"/>
    </source>
</evidence>
<dbReference type="Gene3D" id="3.30.200.20">
    <property type="entry name" value="Phosphorylase Kinase, domain 1"/>
    <property type="match status" value="1"/>
</dbReference>
<comment type="similarity">
    <text evidence="1">Belongs to the protein kinase superfamily. AGC Ser/Thr protein kinase family. cGMP subfamily.</text>
</comment>
<dbReference type="Pfam" id="PF00027">
    <property type="entry name" value="cNMP_binding"/>
    <property type="match status" value="1"/>
</dbReference>
<evidence type="ECO:0000256" key="3">
    <source>
        <dbReference type="ARBA" id="ARBA00022527"/>
    </source>
</evidence>
<dbReference type="PROSITE" id="PS50011">
    <property type="entry name" value="PROTEIN_KINASE_DOM"/>
    <property type="match status" value="1"/>
</dbReference>
<keyword evidence="7" id="KW-0067">ATP-binding</keyword>
<dbReference type="SMART" id="SM00220">
    <property type="entry name" value="S_TKc"/>
    <property type="match status" value="1"/>
</dbReference>
<dbReference type="CDD" id="cd00038">
    <property type="entry name" value="CAP_ED"/>
    <property type="match status" value="1"/>
</dbReference>
<evidence type="ECO:0000256" key="7">
    <source>
        <dbReference type="ARBA" id="ARBA00022840"/>
    </source>
</evidence>
<dbReference type="InterPro" id="IPR000719">
    <property type="entry name" value="Prot_kinase_dom"/>
</dbReference>
<dbReference type="PANTHER" id="PTHR24353">
    <property type="entry name" value="CYCLIC NUCLEOTIDE-DEPENDENT PROTEIN KINASE"/>
    <property type="match status" value="1"/>
</dbReference>
<evidence type="ECO:0000256" key="4">
    <source>
        <dbReference type="ARBA" id="ARBA00022679"/>
    </source>
</evidence>
<dbReference type="eggNOG" id="KOG0614">
    <property type="taxonomic scope" value="Eukaryota"/>
</dbReference>
<dbReference type="GO" id="GO:0005952">
    <property type="term" value="C:cAMP-dependent protein kinase complex"/>
    <property type="evidence" value="ECO:0007669"/>
    <property type="project" value="TreeGrafter"/>
</dbReference>
<dbReference type="PROSITE" id="PS50042">
    <property type="entry name" value="CNMP_BINDING_3"/>
    <property type="match status" value="2"/>
</dbReference>
<keyword evidence="3" id="KW-0723">Serine/threonine-protein kinase</keyword>
<dbReference type="InParanoid" id="D7FLA4"/>
<feature type="domain" description="Cyclic nucleotide-binding" evidence="12">
    <location>
        <begin position="460"/>
        <end position="564"/>
    </location>
</feature>
<dbReference type="PROSITE" id="PS00889">
    <property type="entry name" value="CNMP_BINDING_2"/>
    <property type="match status" value="1"/>
</dbReference>
<dbReference type="AlphaFoldDB" id="D7FLA4"/>
<dbReference type="Proteomes" id="UP000002630">
    <property type="component" value="Unassembled WGS sequence"/>
</dbReference>
<feature type="domain" description="PPM-type phosphatase" evidence="14">
    <location>
        <begin position="73"/>
        <end position="375"/>
    </location>
</feature>
<dbReference type="EC" id="2.7.11.12" evidence="2"/>
<dbReference type="Gene3D" id="1.10.510.10">
    <property type="entry name" value="Transferase(Phosphotransferase) domain 1"/>
    <property type="match status" value="1"/>
</dbReference>
<evidence type="ECO:0000259" key="14">
    <source>
        <dbReference type="PROSITE" id="PS51746"/>
    </source>
</evidence>
<accession>D7FLA4</accession>
<proteinExistence type="inferred from homology"/>
<evidence type="ECO:0000313" key="16">
    <source>
        <dbReference type="Proteomes" id="UP000002630"/>
    </source>
</evidence>
<feature type="region of interest" description="Disordered" evidence="10">
    <location>
        <begin position="1"/>
        <end position="49"/>
    </location>
</feature>
<reference evidence="15 16" key="1">
    <citation type="journal article" date="2010" name="Nature">
        <title>The Ectocarpus genome and the independent evolution of multicellularity in brown algae.</title>
        <authorList>
            <person name="Cock J.M."/>
            <person name="Sterck L."/>
            <person name="Rouze P."/>
            <person name="Scornet D."/>
            <person name="Allen A.E."/>
            <person name="Amoutzias G."/>
            <person name="Anthouard V."/>
            <person name="Artiguenave F."/>
            <person name="Aury J.M."/>
            <person name="Badger J.H."/>
            <person name="Beszteri B."/>
            <person name="Billiau K."/>
            <person name="Bonnet E."/>
            <person name="Bothwell J.H."/>
            <person name="Bowler C."/>
            <person name="Boyen C."/>
            <person name="Brownlee C."/>
            <person name="Carrano C.J."/>
            <person name="Charrier B."/>
            <person name="Cho G.Y."/>
            <person name="Coelho S.M."/>
            <person name="Collen J."/>
            <person name="Corre E."/>
            <person name="Da Silva C."/>
            <person name="Delage L."/>
            <person name="Delaroque N."/>
            <person name="Dittami S.M."/>
            <person name="Doulbeau S."/>
            <person name="Elias M."/>
            <person name="Farnham G."/>
            <person name="Gachon C.M."/>
            <person name="Gschloessl B."/>
            <person name="Heesch S."/>
            <person name="Jabbari K."/>
            <person name="Jubin C."/>
            <person name="Kawai H."/>
            <person name="Kimura K."/>
            <person name="Kloareg B."/>
            <person name="Kupper F.C."/>
            <person name="Lang D."/>
            <person name="Le Bail A."/>
            <person name="Leblanc C."/>
            <person name="Lerouge P."/>
            <person name="Lohr M."/>
            <person name="Lopez P.J."/>
            <person name="Martens C."/>
            <person name="Maumus F."/>
            <person name="Michel G."/>
            <person name="Miranda-Saavedra D."/>
            <person name="Morales J."/>
            <person name="Moreau H."/>
            <person name="Motomura T."/>
            <person name="Nagasato C."/>
            <person name="Napoli C.A."/>
            <person name="Nelson D.R."/>
            <person name="Nyvall-Collen P."/>
            <person name="Peters A.F."/>
            <person name="Pommier C."/>
            <person name="Potin P."/>
            <person name="Poulain J."/>
            <person name="Quesneville H."/>
            <person name="Read B."/>
            <person name="Rensing S.A."/>
            <person name="Ritter A."/>
            <person name="Rousvoal S."/>
            <person name="Samanta M."/>
            <person name="Samson G."/>
            <person name="Schroeder D.C."/>
            <person name="Segurens B."/>
            <person name="Strittmatter M."/>
            <person name="Tonon T."/>
            <person name="Tregear J.W."/>
            <person name="Valentin K."/>
            <person name="von Dassow P."/>
            <person name="Yamagishi T."/>
            <person name="Van de Peer Y."/>
            <person name="Wincker P."/>
        </authorList>
    </citation>
    <scope>NUCLEOTIDE SEQUENCE [LARGE SCALE GENOMIC DNA]</scope>
    <source>
        <strain evidence="16">Ec32 / CCAP1310/4</strain>
    </source>
</reference>
<dbReference type="Gene3D" id="3.60.40.10">
    <property type="entry name" value="PPM-type phosphatase domain"/>
    <property type="match status" value="1"/>
</dbReference>
<dbReference type="PROSITE" id="PS00888">
    <property type="entry name" value="CNMP_BINDING_1"/>
    <property type="match status" value="1"/>
</dbReference>
<dbReference type="EMBL" id="FN649760">
    <property type="protein sequence ID" value="CBJ29675.1"/>
    <property type="molecule type" value="Genomic_DNA"/>
</dbReference>
<keyword evidence="4" id="KW-0808">Transferase</keyword>
<evidence type="ECO:0000259" key="11">
    <source>
        <dbReference type="PROSITE" id="PS50011"/>
    </source>
</evidence>
<feature type="compositionally biased region" description="Polar residues" evidence="10">
    <location>
        <begin position="32"/>
        <end position="44"/>
    </location>
</feature>
<dbReference type="SUPFAM" id="SSF56112">
    <property type="entry name" value="Protein kinase-like (PK-like)"/>
    <property type="match status" value="1"/>
</dbReference>
<name>D7FLA4_ECTSI</name>
<dbReference type="Pfam" id="PF00481">
    <property type="entry name" value="PP2C"/>
    <property type="match status" value="1"/>
</dbReference>
<dbReference type="STRING" id="2880.D7FLA4"/>
<comment type="catalytic activity">
    <reaction evidence="9">
        <text>L-seryl-[protein] + ATP = O-phospho-L-seryl-[protein] + ADP + H(+)</text>
        <dbReference type="Rhea" id="RHEA:17989"/>
        <dbReference type="Rhea" id="RHEA-COMP:9863"/>
        <dbReference type="Rhea" id="RHEA-COMP:11604"/>
        <dbReference type="ChEBI" id="CHEBI:15378"/>
        <dbReference type="ChEBI" id="CHEBI:29999"/>
        <dbReference type="ChEBI" id="CHEBI:30616"/>
        <dbReference type="ChEBI" id="CHEBI:83421"/>
        <dbReference type="ChEBI" id="CHEBI:456216"/>
        <dbReference type="EC" id="2.7.11.12"/>
    </reaction>
</comment>
<dbReference type="GO" id="GO:0005524">
    <property type="term" value="F:ATP binding"/>
    <property type="evidence" value="ECO:0007669"/>
    <property type="project" value="UniProtKB-KW"/>
</dbReference>
<dbReference type="SMART" id="SM00100">
    <property type="entry name" value="cNMP"/>
    <property type="match status" value="2"/>
</dbReference>
<dbReference type="SMART" id="SM00332">
    <property type="entry name" value="PP2Cc"/>
    <property type="match status" value="1"/>
</dbReference>
<dbReference type="CDD" id="cd00143">
    <property type="entry name" value="PP2Cc"/>
    <property type="match status" value="1"/>
</dbReference>
<evidence type="ECO:0000313" key="15">
    <source>
        <dbReference type="EMBL" id="CBJ29675.1"/>
    </source>
</evidence>
<dbReference type="Gene3D" id="2.60.120.10">
    <property type="entry name" value="Jelly Rolls"/>
    <property type="match status" value="2"/>
</dbReference>
<organism evidence="15 16">
    <name type="scientific">Ectocarpus siliculosus</name>
    <name type="common">Brown alga</name>
    <name type="synonym">Conferva siliculosa</name>
    <dbReference type="NCBI Taxonomy" id="2880"/>
    <lineage>
        <taxon>Eukaryota</taxon>
        <taxon>Sar</taxon>
        <taxon>Stramenopiles</taxon>
        <taxon>Ochrophyta</taxon>
        <taxon>PX clade</taxon>
        <taxon>Phaeophyceae</taxon>
        <taxon>Ectocarpales</taxon>
        <taxon>Ectocarpaceae</taxon>
        <taxon>Ectocarpus</taxon>
    </lineage>
</organism>
<dbReference type="PROSITE" id="PS51746">
    <property type="entry name" value="PPM_2"/>
    <property type="match status" value="1"/>
</dbReference>
<dbReference type="InterPro" id="IPR018490">
    <property type="entry name" value="cNMP-bd_dom_sf"/>
</dbReference>
<dbReference type="eggNOG" id="KOG0698">
    <property type="taxonomic scope" value="Eukaryota"/>
</dbReference>
<dbReference type="InterPro" id="IPR036457">
    <property type="entry name" value="PPM-type-like_dom_sf"/>
</dbReference>
<keyword evidence="6" id="KW-0418">Kinase</keyword>
<dbReference type="OrthoDB" id="10264738at2759"/>
<dbReference type="SUPFAM" id="SSF81606">
    <property type="entry name" value="PP2C-like"/>
    <property type="match status" value="1"/>
</dbReference>
<feature type="domain" description="Cyclic nucleotide-binding" evidence="12">
    <location>
        <begin position="582"/>
        <end position="626"/>
    </location>
</feature>
<evidence type="ECO:0000259" key="12">
    <source>
        <dbReference type="PROSITE" id="PS50042"/>
    </source>
</evidence>
<dbReference type="InterPro" id="IPR014710">
    <property type="entry name" value="RmlC-like_jellyroll"/>
</dbReference>
<evidence type="ECO:0000256" key="5">
    <source>
        <dbReference type="ARBA" id="ARBA00022741"/>
    </source>
</evidence>
<evidence type="ECO:0000256" key="8">
    <source>
        <dbReference type="ARBA" id="ARBA00047298"/>
    </source>
</evidence>
<evidence type="ECO:0000256" key="6">
    <source>
        <dbReference type="ARBA" id="ARBA00022777"/>
    </source>
</evidence>
<evidence type="ECO:0000256" key="10">
    <source>
        <dbReference type="SAM" id="MobiDB-lite"/>
    </source>
</evidence>
<keyword evidence="5" id="KW-0547">Nucleotide-binding</keyword>
<protein>
    <recommendedName>
        <fullName evidence="2">cGMP-dependent protein kinase</fullName>
        <ecNumber evidence="2">2.7.11.12</ecNumber>
    </recommendedName>
</protein>
<dbReference type="PANTHER" id="PTHR24353:SF143">
    <property type="entry name" value="PROTEIN KINASE DOMAIN-CONTAINING PROTEIN"/>
    <property type="match status" value="1"/>
</dbReference>
<feature type="domain" description="Protein kinase" evidence="11">
    <location>
        <begin position="691"/>
        <end position="947"/>
    </location>
</feature>
<dbReference type="InterPro" id="IPR001932">
    <property type="entry name" value="PPM-type_phosphatase-like_dom"/>
</dbReference>
<feature type="region of interest" description="Disordered" evidence="10">
    <location>
        <begin position="972"/>
        <end position="1000"/>
    </location>
</feature>
<evidence type="ECO:0000259" key="13">
    <source>
        <dbReference type="PROSITE" id="PS51285"/>
    </source>
</evidence>
<dbReference type="InterPro" id="IPR018488">
    <property type="entry name" value="cNMP-bd_CS"/>
</dbReference>
<dbReference type="PRINTS" id="PR00103">
    <property type="entry name" value="CAMPKINASE"/>
</dbReference>
<keyword evidence="16" id="KW-1185">Reference proteome</keyword>
<dbReference type="InterPro" id="IPR000961">
    <property type="entry name" value="AGC-kinase_C"/>
</dbReference>
<evidence type="ECO:0000256" key="2">
    <source>
        <dbReference type="ARBA" id="ARBA00012428"/>
    </source>
</evidence>
<dbReference type="SUPFAM" id="SSF51206">
    <property type="entry name" value="cAMP-binding domain-like"/>
    <property type="match status" value="2"/>
</dbReference>
<dbReference type="GO" id="GO:0004691">
    <property type="term" value="F:cAMP-dependent protein kinase activity"/>
    <property type="evidence" value="ECO:0007669"/>
    <property type="project" value="TreeGrafter"/>
</dbReference>
<feature type="domain" description="AGC-kinase C-terminal" evidence="13">
    <location>
        <begin position="948"/>
        <end position="1012"/>
    </location>
</feature>
<evidence type="ECO:0000256" key="1">
    <source>
        <dbReference type="ARBA" id="ARBA00006352"/>
    </source>
</evidence>
<dbReference type="Pfam" id="PF00069">
    <property type="entry name" value="Pkinase"/>
    <property type="match status" value="1"/>
</dbReference>